<keyword evidence="3" id="KW-1185">Reference proteome</keyword>
<name>A0A1M6NBX2_9GAMM</name>
<reference evidence="3" key="1">
    <citation type="submission" date="2016-11" db="EMBL/GenBank/DDBJ databases">
        <authorList>
            <person name="Varghese N."/>
            <person name="Submissions S."/>
        </authorList>
    </citation>
    <scope>NUCLEOTIDE SEQUENCE [LARGE SCALE GENOMIC DNA]</scope>
    <source>
        <strain evidence="3">ALO Sharm</strain>
    </source>
</reference>
<protein>
    <recommendedName>
        <fullName evidence="4">Outer membrane protein beta-barrel domain-containing protein</fullName>
    </recommendedName>
</protein>
<dbReference type="OrthoDB" id="6173796at2"/>
<evidence type="ECO:0000313" key="3">
    <source>
        <dbReference type="Proteomes" id="UP000184248"/>
    </source>
</evidence>
<evidence type="ECO:0000256" key="1">
    <source>
        <dbReference type="SAM" id="SignalP"/>
    </source>
</evidence>
<feature type="chain" id="PRO_5009919706" description="Outer membrane protein beta-barrel domain-containing protein" evidence="1">
    <location>
        <begin position="28"/>
        <end position="190"/>
    </location>
</feature>
<organism evidence="2 3">
    <name type="scientific">Halomonas caseinilytica</name>
    <dbReference type="NCBI Taxonomy" id="438744"/>
    <lineage>
        <taxon>Bacteria</taxon>
        <taxon>Pseudomonadati</taxon>
        <taxon>Pseudomonadota</taxon>
        <taxon>Gammaproteobacteria</taxon>
        <taxon>Oceanospirillales</taxon>
        <taxon>Halomonadaceae</taxon>
        <taxon>Halomonas</taxon>
    </lineage>
</organism>
<dbReference type="Proteomes" id="UP000184248">
    <property type="component" value="Unassembled WGS sequence"/>
</dbReference>
<feature type="signal peptide" evidence="1">
    <location>
        <begin position="1"/>
        <end position="27"/>
    </location>
</feature>
<dbReference type="AlphaFoldDB" id="A0A1M6NBX2"/>
<dbReference type="RefSeq" id="WP_064698191.1">
    <property type="nucleotide sequence ID" value="NZ_BDEO01000001.1"/>
</dbReference>
<gene>
    <name evidence="2" type="ORF">SAMN05192556_101352</name>
</gene>
<sequence length="190" mass="20139">MTFRAGKRVLATLVLIVAGAYTALSVAADTPSYTGQSTELTRLDNGLLIQGGDLHSPDRYTSGFRLTAGFTPAGLPSLDLGAELSYRESDDVPFSGGRQMLIDTTSLGGSLIAGVRLGDVGLYAKSGLAGWEDETVTGNAATSDGGTTRVEGFGARWQFSRLISQIEYERFDDPTLSHLNLVTASVHMPF</sequence>
<dbReference type="EMBL" id="FRAL01000001">
    <property type="protein sequence ID" value="SHJ93172.1"/>
    <property type="molecule type" value="Genomic_DNA"/>
</dbReference>
<evidence type="ECO:0000313" key="2">
    <source>
        <dbReference type="EMBL" id="SHJ93172.1"/>
    </source>
</evidence>
<dbReference type="Gene3D" id="2.40.160.20">
    <property type="match status" value="1"/>
</dbReference>
<keyword evidence="1" id="KW-0732">Signal</keyword>
<evidence type="ECO:0008006" key="4">
    <source>
        <dbReference type="Google" id="ProtNLM"/>
    </source>
</evidence>
<proteinExistence type="predicted"/>
<accession>A0A1M6NBX2</accession>